<accession>A0A2G5FCE6</accession>
<name>A0A2G5FCE6_AQUCA</name>
<reference evidence="1 2" key="1">
    <citation type="submission" date="2017-09" db="EMBL/GenBank/DDBJ databases">
        <title>WGS assembly of Aquilegia coerulea Goldsmith.</title>
        <authorList>
            <person name="Hodges S."/>
            <person name="Kramer E."/>
            <person name="Nordborg M."/>
            <person name="Tomkins J."/>
            <person name="Borevitz J."/>
            <person name="Derieg N."/>
            <person name="Yan J."/>
            <person name="Mihaltcheva S."/>
            <person name="Hayes R.D."/>
            <person name="Rokhsar D."/>
        </authorList>
    </citation>
    <scope>NUCLEOTIDE SEQUENCE [LARGE SCALE GENOMIC DNA]</scope>
    <source>
        <strain evidence="2">cv. Goldsmith</strain>
    </source>
</reference>
<dbReference type="EMBL" id="KZ305018">
    <property type="protein sequence ID" value="PIA65688.1"/>
    <property type="molecule type" value="Genomic_DNA"/>
</dbReference>
<dbReference type="OrthoDB" id="1921626at2759"/>
<proteinExistence type="predicted"/>
<protein>
    <recommendedName>
        <fullName evidence="3">DUF3119 family protein</fullName>
    </recommendedName>
</protein>
<keyword evidence="2" id="KW-1185">Reference proteome</keyword>
<organism evidence="1 2">
    <name type="scientific">Aquilegia coerulea</name>
    <name type="common">Rocky mountain columbine</name>
    <dbReference type="NCBI Taxonomy" id="218851"/>
    <lineage>
        <taxon>Eukaryota</taxon>
        <taxon>Viridiplantae</taxon>
        <taxon>Streptophyta</taxon>
        <taxon>Embryophyta</taxon>
        <taxon>Tracheophyta</taxon>
        <taxon>Spermatophyta</taxon>
        <taxon>Magnoliopsida</taxon>
        <taxon>Ranunculales</taxon>
        <taxon>Ranunculaceae</taxon>
        <taxon>Thalictroideae</taxon>
        <taxon>Aquilegia</taxon>
    </lineage>
</organism>
<evidence type="ECO:0000313" key="1">
    <source>
        <dbReference type="EMBL" id="PIA65688.1"/>
    </source>
</evidence>
<dbReference type="Pfam" id="PF11317">
    <property type="entry name" value="DUF3119"/>
    <property type="match status" value="1"/>
</dbReference>
<dbReference type="Proteomes" id="UP000230069">
    <property type="component" value="Unassembled WGS sequence"/>
</dbReference>
<dbReference type="InterPro" id="IPR021467">
    <property type="entry name" value="DUF3119"/>
</dbReference>
<gene>
    <name evidence="1" type="ORF">AQUCO_00100885v1</name>
</gene>
<sequence length="236" mass="27016">REEKEKERKRKRERENHTLIHTLRMANVLLSTSHLLLSSNKQVKGFQTNIQRSYFTTKFLVEKTSFVGRKASKRSTGCRFLVSSRFGREADQKIETVIPDPDYRIPVVLLGLAGGLAYTDNLLAAAPVGLLGLLLLFQTTRVRFVFDGEALEVKVGDQLQESGENVFVGGKNRWKYSTFVNWELWWPNFPILVYFKETQTKPEGQVHFFPVIFNGKQLYDTMVERAGPSKTSGPKQ</sequence>
<evidence type="ECO:0008006" key="3">
    <source>
        <dbReference type="Google" id="ProtNLM"/>
    </source>
</evidence>
<evidence type="ECO:0000313" key="2">
    <source>
        <dbReference type="Proteomes" id="UP000230069"/>
    </source>
</evidence>
<dbReference type="PANTHER" id="PTHR35550:SF2">
    <property type="entry name" value="OS05G0401200 PROTEIN"/>
    <property type="match status" value="1"/>
</dbReference>
<dbReference type="PANTHER" id="PTHR35550">
    <property type="match status" value="1"/>
</dbReference>
<feature type="non-terminal residue" evidence="1">
    <location>
        <position position="1"/>
    </location>
</feature>
<dbReference type="AlphaFoldDB" id="A0A2G5FCE6"/>